<dbReference type="NCBIfam" id="NF038133">
    <property type="entry name" value="choice_anch_L"/>
    <property type="match status" value="1"/>
</dbReference>
<dbReference type="EMBL" id="MAYG01000001">
    <property type="protein sequence ID" value="OCA73124.1"/>
    <property type="molecule type" value="Genomic_DNA"/>
</dbReference>
<dbReference type="InterPro" id="IPR026341">
    <property type="entry name" value="T9SS_type_B"/>
</dbReference>
<sequence length="790" mass="86234">MRRYLPLCLFFTVVSTFLFSQNQPVQSRKSVKELPSVQSKKAGSFIDVNSPAYIETTYTIEKMVKDVLISSGTNTCLTPNVKNVKITPNHAPDNANRAWGYFHKASTNFPFKDGLLLSTGLARKAGNAFESNTLSDPNGGGSDNDLAQATGVSAASLRDAVLLEFDFVPTTSQIKFNYILASEEYYEGYPCEYADAFAILLRPTAGGPYINMAVLPNGAGPVSVTNIHPAITVYPVCGAVNEQYFAGYNTTNIETNFNGRTVPLTATATVVAGQEYHFKMVISDFRDSSYDSAVFLEGGSFNIGVDLLDPSGTKLPSDINVCDNTPQVITASVNDPNLVYQWFHNGAPIPNATTNSITAVQPGTYTIEVSVPGNPCPGKASIEIHGGTTPQAQDATLLLCTTPDITTFDLSTVKPDISPTPGAIFKFYVNQADAVAQNNNYIQNILNYNGNDGQILYVVVSNGSFCSKMVELKLLKETTPTAKVKSSRIKICPGESVTLTAEGGDTYQWSNFMGTGNMQTVTLYQTTTFTVYAVGQKGCRSLNPATIRIEVTPELTSPLKDVEMCMGDVVTLDAGAGPNFKYLWSTGATTQKIDVDQWGVYSVEIDNGTCKKTFEAKVIGAAKPFVTALSYESIKKTVTVTAENPAMNNLPSSLEYSIDNGISWQESNVFTSLLDNTKYTVLVRRVGTHCVGSLEFFTLQINNIITPNEDGINDVLDLKALGEFNNFTGSVYDRYGVEMFRFSKETPVWDGTVGGKRLPTATYWYKFNFEYPRSKAQMNWSGWIMLKNRD</sequence>
<evidence type="ECO:0000313" key="2">
    <source>
        <dbReference type="EMBL" id="OCA73124.1"/>
    </source>
</evidence>
<dbReference type="SUPFAM" id="SSF48726">
    <property type="entry name" value="Immunoglobulin"/>
    <property type="match status" value="1"/>
</dbReference>
<protein>
    <submittedName>
        <fullName evidence="2">Gliding motility protein</fullName>
    </submittedName>
</protein>
<dbReference type="Gene3D" id="2.60.40.10">
    <property type="entry name" value="Immunoglobulins"/>
    <property type="match status" value="1"/>
</dbReference>
<organism evidence="2 3">
    <name type="scientific">Chryseobacterium arthrosphaerae</name>
    <dbReference type="NCBI Taxonomy" id="651561"/>
    <lineage>
        <taxon>Bacteria</taxon>
        <taxon>Pseudomonadati</taxon>
        <taxon>Bacteroidota</taxon>
        <taxon>Flavobacteriia</taxon>
        <taxon>Flavobacteriales</taxon>
        <taxon>Weeksellaceae</taxon>
        <taxon>Chryseobacterium group</taxon>
        <taxon>Chryseobacterium</taxon>
    </lineage>
</organism>
<keyword evidence="1" id="KW-0732">Signal</keyword>
<comment type="caution">
    <text evidence="2">The sequence shown here is derived from an EMBL/GenBank/DDBJ whole genome shotgun (WGS) entry which is preliminary data.</text>
</comment>
<dbReference type="RefSeq" id="WP_065397136.1">
    <property type="nucleotide sequence ID" value="NZ_CP064938.1"/>
</dbReference>
<dbReference type="OrthoDB" id="9765926at2"/>
<gene>
    <name evidence="2" type="ORF">BBI00_01665</name>
</gene>
<name>A0A1B8ZNM4_9FLAO</name>
<dbReference type="Pfam" id="PF13585">
    <property type="entry name" value="CHU_C"/>
    <property type="match status" value="1"/>
</dbReference>
<evidence type="ECO:0000256" key="1">
    <source>
        <dbReference type="SAM" id="SignalP"/>
    </source>
</evidence>
<evidence type="ECO:0000313" key="3">
    <source>
        <dbReference type="Proteomes" id="UP000093432"/>
    </source>
</evidence>
<dbReference type="InterPro" id="IPR013783">
    <property type="entry name" value="Ig-like_fold"/>
</dbReference>
<dbReference type="NCBIfam" id="TIGR04131">
    <property type="entry name" value="Bac_Flav_CTERM"/>
    <property type="match status" value="1"/>
</dbReference>
<reference evidence="3" key="1">
    <citation type="submission" date="2016-07" db="EMBL/GenBank/DDBJ databases">
        <authorList>
            <person name="Florea S."/>
            <person name="Webb J.S."/>
            <person name="Jaromczyk J."/>
            <person name="Schardl C.L."/>
        </authorList>
    </citation>
    <scope>NUCLEOTIDE SEQUENCE [LARGE SCALE GENOMIC DNA]</scope>
    <source>
        <strain evidence="3">CC-VM-7</strain>
    </source>
</reference>
<proteinExistence type="predicted"/>
<dbReference type="STRING" id="651561.BBI00_01665"/>
<dbReference type="InterPro" id="IPR036179">
    <property type="entry name" value="Ig-like_dom_sf"/>
</dbReference>
<accession>A0A1B8ZNM4</accession>
<feature type="chain" id="PRO_5008620860" evidence="1">
    <location>
        <begin position="21"/>
        <end position="790"/>
    </location>
</feature>
<feature type="signal peptide" evidence="1">
    <location>
        <begin position="1"/>
        <end position="20"/>
    </location>
</feature>
<dbReference type="InterPro" id="IPR049804">
    <property type="entry name" value="Choice_anch_L"/>
</dbReference>
<dbReference type="Proteomes" id="UP000093432">
    <property type="component" value="Unassembled WGS sequence"/>
</dbReference>
<dbReference type="AlphaFoldDB" id="A0A1B8ZNM4"/>